<dbReference type="Proteomes" id="UP000324222">
    <property type="component" value="Unassembled WGS sequence"/>
</dbReference>
<feature type="compositionally biased region" description="Acidic residues" evidence="1">
    <location>
        <begin position="38"/>
        <end position="56"/>
    </location>
</feature>
<feature type="region of interest" description="Disordered" evidence="1">
    <location>
        <begin position="1"/>
        <end position="62"/>
    </location>
</feature>
<organism evidence="2 3">
    <name type="scientific">Portunus trituberculatus</name>
    <name type="common">Swimming crab</name>
    <name type="synonym">Neptunus trituberculatus</name>
    <dbReference type="NCBI Taxonomy" id="210409"/>
    <lineage>
        <taxon>Eukaryota</taxon>
        <taxon>Metazoa</taxon>
        <taxon>Ecdysozoa</taxon>
        <taxon>Arthropoda</taxon>
        <taxon>Crustacea</taxon>
        <taxon>Multicrustacea</taxon>
        <taxon>Malacostraca</taxon>
        <taxon>Eumalacostraca</taxon>
        <taxon>Eucarida</taxon>
        <taxon>Decapoda</taxon>
        <taxon>Pleocyemata</taxon>
        <taxon>Brachyura</taxon>
        <taxon>Eubrachyura</taxon>
        <taxon>Portunoidea</taxon>
        <taxon>Portunidae</taxon>
        <taxon>Portuninae</taxon>
        <taxon>Portunus</taxon>
    </lineage>
</organism>
<gene>
    <name evidence="2" type="ORF">E2C01_070430</name>
</gene>
<dbReference type="EMBL" id="VSRR010042420">
    <property type="protein sequence ID" value="MPC76029.1"/>
    <property type="molecule type" value="Genomic_DNA"/>
</dbReference>
<proteinExistence type="predicted"/>
<evidence type="ECO:0000313" key="2">
    <source>
        <dbReference type="EMBL" id="MPC76029.1"/>
    </source>
</evidence>
<reference evidence="2 3" key="1">
    <citation type="submission" date="2019-05" db="EMBL/GenBank/DDBJ databases">
        <title>Another draft genome of Portunus trituberculatus and its Hox gene families provides insights of decapod evolution.</title>
        <authorList>
            <person name="Jeong J.-H."/>
            <person name="Song I."/>
            <person name="Kim S."/>
            <person name="Choi T."/>
            <person name="Kim D."/>
            <person name="Ryu S."/>
            <person name="Kim W."/>
        </authorList>
    </citation>
    <scope>NUCLEOTIDE SEQUENCE [LARGE SCALE GENOMIC DNA]</scope>
    <source>
        <tissue evidence="2">Muscle</tissue>
    </source>
</reference>
<dbReference type="AlphaFoldDB" id="A0A5B7I296"/>
<evidence type="ECO:0000256" key="1">
    <source>
        <dbReference type="SAM" id="MobiDB-lite"/>
    </source>
</evidence>
<protein>
    <submittedName>
        <fullName evidence="2">Uncharacterized protein</fullName>
    </submittedName>
</protein>
<accession>A0A5B7I296</accession>
<keyword evidence="3" id="KW-1185">Reference proteome</keyword>
<evidence type="ECO:0000313" key="3">
    <source>
        <dbReference type="Proteomes" id="UP000324222"/>
    </source>
</evidence>
<comment type="caution">
    <text evidence="2">The sequence shown here is derived from an EMBL/GenBank/DDBJ whole genome shotgun (WGS) entry which is preliminary data.</text>
</comment>
<feature type="compositionally biased region" description="Basic and acidic residues" evidence="1">
    <location>
        <begin position="1"/>
        <end position="17"/>
    </location>
</feature>
<name>A0A5B7I296_PORTR</name>
<feature type="compositionally biased region" description="Polar residues" evidence="1">
    <location>
        <begin position="18"/>
        <end position="28"/>
    </location>
</feature>
<sequence length="62" mass="7232">MIAREGNKREKKQEGKTASKQVGSLQHTRWQKKGETKVEEEEEEEKEEEEEEEEDTSAPCLP</sequence>